<comment type="caution">
    <text evidence="1">The sequence shown here is derived from an EMBL/GenBank/DDBJ whole genome shotgun (WGS) entry which is preliminary data.</text>
</comment>
<gene>
    <name evidence="1" type="ORF">Krac_3959</name>
</gene>
<dbReference type="InParanoid" id="D6U3Q7"/>
<keyword evidence="2" id="KW-1185">Reference proteome</keyword>
<evidence type="ECO:0000313" key="2">
    <source>
        <dbReference type="Proteomes" id="UP000004508"/>
    </source>
</evidence>
<dbReference type="AlphaFoldDB" id="D6U3Q7"/>
<dbReference type="Proteomes" id="UP000004508">
    <property type="component" value="Unassembled WGS sequence"/>
</dbReference>
<name>D6U3Q7_KTERA</name>
<dbReference type="EMBL" id="ADVG01000004">
    <property type="protein sequence ID" value="EFH83047.1"/>
    <property type="molecule type" value="Genomic_DNA"/>
</dbReference>
<organism evidence="1 2">
    <name type="scientific">Ktedonobacter racemifer DSM 44963</name>
    <dbReference type="NCBI Taxonomy" id="485913"/>
    <lineage>
        <taxon>Bacteria</taxon>
        <taxon>Bacillati</taxon>
        <taxon>Chloroflexota</taxon>
        <taxon>Ktedonobacteria</taxon>
        <taxon>Ktedonobacterales</taxon>
        <taxon>Ktedonobacteraceae</taxon>
        <taxon>Ktedonobacter</taxon>
    </lineage>
</organism>
<proteinExistence type="predicted"/>
<accession>D6U3Q7</accession>
<dbReference type="RefSeq" id="WP_007921591.1">
    <property type="nucleotide sequence ID" value="NZ_ADVG01000004.1"/>
</dbReference>
<evidence type="ECO:0000313" key="1">
    <source>
        <dbReference type="EMBL" id="EFH83047.1"/>
    </source>
</evidence>
<sequence length="145" mass="15949">MTLQSLLCFLALGLLLPTLTSSLYWHDSVQGSKQQAHRGRDIPAPHVMDLAHAFTLEGHTQDTASQPYDSRPCAGHPSPANCNGVLPVIPHFSPDNRESGNGYCFDRQPTIMEDQQMTDAMGQSLGDFQLWYFTGCQSYAAHLLG</sequence>
<protein>
    <submittedName>
        <fullName evidence="1">Uncharacterized protein</fullName>
    </submittedName>
</protein>
<reference evidence="1 2" key="1">
    <citation type="journal article" date="2011" name="Stand. Genomic Sci.">
        <title>Non-contiguous finished genome sequence and contextual data of the filamentous soil bacterium Ktedonobacter racemifer type strain (SOSP1-21).</title>
        <authorList>
            <person name="Chang Y.J."/>
            <person name="Land M."/>
            <person name="Hauser L."/>
            <person name="Chertkov O."/>
            <person name="Del Rio T.G."/>
            <person name="Nolan M."/>
            <person name="Copeland A."/>
            <person name="Tice H."/>
            <person name="Cheng J.F."/>
            <person name="Lucas S."/>
            <person name="Han C."/>
            <person name="Goodwin L."/>
            <person name="Pitluck S."/>
            <person name="Ivanova N."/>
            <person name="Ovchinikova G."/>
            <person name="Pati A."/>
            <person name="Chen A."/>
            <person name="Palaniappan K."/>
            <person name="Mavromatis K."/>
            <person name="Liolios K."/>
            <person name="Brettin T."/>
            <person name="Fiebig A."/>
            <person name="Rohde M."/>
            <person name="Abt B."/>
            <person name="Goker M."/>
            <person name="Detter J.C."/>
            <person name="Woyke T."/>
            <person name="Bristow J."/>
            <person name="Eisen J.A."/>
            <person name="Markowitz V."/>
            <person name="Hugenholtz P."/>
            <person name="Kyrpides N.C."/>
            <person name="Klenk H.P."/>
            <person name="Lapidus A."/>
        </authorList>
    </citation>
    <scope>NUCLEOTIDE SEQUENCE [LARGE SCALE GENOMIC DNA]</scope>
    <source>
        <strain evidence="2">DSM 44963</strain>
    </source>
</reference>